<proteinExistence type="inferred from homology"/>
<dbReference type="PANTHER" id="PTHR23248">
    <property type="entry name" value="PHOSPHOLIPID SCRAMBLASE-RELATED"/>
    <property type="match status" value="1"/>
</dbReference>
<comment type="similarity">
    <text evidence="1 2">Belongs to the phospholipid scramblase family.</text>
</comment>
<evidence type="ECO:0000256" key="1">
    <source>
        <dbReference type="ARBA" id="ARBA00005350"/>
    </source>
</evidence>
<sequence>MQGGASAPHLDPVSCASCPCRSKIYHHFRLALLKMSLQAIISLHRMHPRVQVHHLPTKLSSRHSNIERTSPGMEQLLQAFQNVACCGPLYDVKIKDNSDNDVLQLLETCSCTCTREMEVHCPPGCPVGFVKVHNNLMVTHLSILNCSKEVTLIILGPRFQNSIFGNVTFEVSHMVFDVCPTLAG</sequence>
<keyword evidence="4" id="KW-1185">Reference proteome</keyword>
<evidence type="ECO:0000313" key="4">
    <source>
        <dbReference type="Proteomes" id="UP001176940"/>
    </source>
</evidence>
<keyword evidence="2" id="KW-0106">Calcium</keyword>
<organism evidence="3 4">
    <name type="scientific">Ranitomeya imitator</name>
    <name type="common">mimic poison frog</name>
    <dbReference type="NCBI Taxonomy" id="111125"/>
    <lineage>
        <taxon>Eukaryota</taxon>
        <taxon>Metazoa</taxon>
        <taxon>Chordata</taxon>
        <taxon>Craniata</taxon>
        <taxon>Vertebrata</taxon>
        <taxon>Euteleostomi</taxon>
        <taxon>Amphibia</taxon>
        <taxon>Batrachia</taxon>
        <taxon>Anura</taxon>
        <taxon>Neobatrachia</taxon>
        <taxon>Hyloidea</taxon>
        <taxon>Dendrobatidae</taxon>
        <taxon>Dendrobatinae</taxon>
        <taxon>Ranitomeya</taxon>
    </lineage>
</organism>
<keyword evidence="2" id="KW-0564">Palmitate</keyword>
<keyword evidence="2" id="KW-0449">Lipoprotein</keyword>
<protein>
    <recommendedName>
        <fullName evidence="2">Phospholipid scramblase</fullName>
    </recommendedName>
</protein>
<dbReference type="PANTHER" id="PTHR23248:SF70">
    <property type="entry name" value="PHOSPHOLIPID SCRAMBLASE"/>
    <property type="match status" value="1"/>
</dbReference>
<reference evidence="3" key="1">
    <citation type="submission" date="2023-07" db="EMBL/GenBank/DDBJ databases">
        <authorList>
            <person name="Stuckert A."/>
        </authorList>
    </citation>
    <scope>NUCLEOTIDE SEQUENCE</scope>
</reference>
<name>A0ABN9MNR8_9NEOB</name>
<dbReference type="Pfam" id="PF03803">
    <property type="entry name" value="Scramblase"/>
    <property type="match status" value="1"/>
</dbReference>
<dbReference type="Proteomes" id="UP001176940">
    <property type="component" value="Unassembled WGS sequence"/>
</dbReference>
<evidence type="ECO:0000256" key="2">
    <source>
        <dbReference type="RuleBase" id="RU363116"/>
    </source>
</evidence>
<evidence type="ECO:0000313" key="3">
    <source>
        <dbReference type="EMBL" id="CAJ0968427.1"/>
    </source>
</evidence>
<gene>
    <name evidence="3" type="ORF">RIMI_LOCUS23084952</name>
</gene>
<dbReference type="EMBL" id="CAUEEQ010079255">
    <property type="protein sequence ID" value="CAJ0968427.1"/>
    <property type="molecule type" value="Genomic_DNA"/>
</dbReference>
<comment type="caution">
    <text evidence="3">The sequence shown here is derived from an EMBL/GenBank/DDBJ whole genome shotgun (WGS) entry which is preliminary data.</text>
</comment>
<accession>A0ABN9MNR8</accession>
<comment type="function">
    <text evidence="2">May mediate accelerated ATP-independent bidirectional transbilayer migration of phospholipids upon binding calcium ions that results in a loss of phospholipid asymmetry in the plasma membrane.</text>
</comment>
<comment type="cofactor">
    <cofactor evidence="2">
        <name>Ca(2+)</name>
        <dbReference type="ChEBI" id="CHEBI:29108"/>
    </cofactor>
</comment>
<dbReference type="InterPro" id="IPR005552">
    <property type="entry name" value="Scramblase"/>
</dbReference>